<evidence type="ECO:0000256" key="1">
    <source>
        <dbReference type="ARBA" id="ARBA00038101"/>
    </source>
</evidence>
<evidence type="ECO:0000313" key="3">
    <source>
        <dbReference type="EMBL" id="EJK53606.1"/>
    </source>
</evidence>
<feature type="non-terminal residue" evidence="3">
    <location>
        <position position="1"/>
    </location>
</feature>
<dbReference type="SUPFAM" id="SSF81901">
    <property type="entry name" value="HCP-like"/>
    <property type="match status" value="1"/>
</dbReference>
<gene>
    <name evidence="3" type="ORF">THAOC_26925</name>
</gene>
<dbReference type="Gene3D" id="1.25.40.10">
    <property type="entry name" value="Tetratricopeptide repeat domain"/>
    <property type="match status" value="1"/>
</dbReference>
<comment type="similarity">
    <text evidence="1">Belongs to the sel-1 family.</text>
</comment>
<dbReference type="AlphaFoldDB" id="K0RXM2"/>
<evidence type="ECO:0000256" key="2">
    <source>
        <dbReference type="SAM" id="MobiDB-lite"/>
    </source>
</evidence>
<dbReference type="InterPro" id="IPR011990">
    <property type="entry name" value="TPR-like_helical_dom_sf"/>
</dbReference>
<dbReference type="PANTHER" id="PTHR11102:SF160">
    <property type="entry name" value="ERAD-ASSOCIATED E3 UBIQUITIN-PROTEIN LIGASE COMPONENT HRD3"/>
    <property type="match status" value="1"/>
</dbReference>
<proteinExistence type="inferred from homology"/>
<dbReference type="Pfam" id="PF08238">
    <property type="entry name" value="Sel1"/>
    <property type="match status" value="2"/>
</dbReference>
<dbReference type="EMBL" id="AGNL01037449">
    <property type="protein sequence ID" value="EJK53606.1"/>
    <property type="molecule type" value="Genomic_DNA"/>
</dbReference>
<comment type="caution">
    <text evidence="3">The sequence shown here is derived from an EMBL/GenBank/DDBJ whole genome shotgun (WGS) entry which is preliminary data.</text>
</comment>
<dbReference type="OrthoDB" id="2384430at2759"/>
<dbReference type="Proteomes" id="UP000266841">
    <property type="component" value="Unassembled WGS sequence"/>
</dbReference>
<reference evidence="3 4" key="1">
    <citation type="journal article" date="2012" name="Genome Biol.">
        <title>Genome and low-iron response of an oceanic diatom adapted to chronic iron limitation.</title>
        <authorList>
            <person name="Lommer M."/>
            <person name="Specht M."/>
            <person name="Roy A.S."/>
            <person name="Kraemer L."/>
            <person name="Andreson R."/>
            <person name="Gutowska M.A."/>
            <person name="Wolf J."/>
            <person name="Bergner S.V."/>
            <person name="Schilhabel M.B."/>
            <person name="Klostermeier U.C."/>
            <person name="Beiko R.G."/>
            <person name="Rosenstiel P."/>
            <person name="Hippler M."/>
            <person name="Laroche J."/>
        </authorList>
    </citation>
    <scope>NUCLEOTIDE SEQUENCE [LARGE SCALE GENOMIC DNA]</scope>
    <source>
        <strain evidence="3 4">CCMP1005</strain>
    </source>
</reference>
<feature type="region of interest" description="Disordered" evidence="2">
    <location>
        <begin position="226"/>
        <end position="286"/>
    </location>
</feature>
<dbReference type="SMART" id="SM00671">
    <property type="entry name" value="SEL1"/>
    <property type="match status" value="3"/>
</dbReference>
<keyword evidence="4" id="KW-1185">Reference proteome</keyword>
<evidence type="ECO:0000313" key="4">
    <source>
        <dbReference type="Proteomes" id="UP000266841"/>
    </source>
</evidence>
<organism evidence="3 4">
    <name type="scientific">Thalassiosira oceanica</name>
    <name type="common">Marine diatom</name>
    <dbReference type="NCBI Taxonomy" id="159749"/>
    <lineage>
        <taxon>Eukaryota</taxon>
        <taxon>Sar</taxon>
        <taxon>Stramenopiles</taxon>
        <taxon>Ochrophyta</taxon>
        <taxon>Bacillariophyta</taxon>
        <taxon>Coscinodiscophyceae</taxon>
        <taxon>Thalassiosirophycidae</taxon>
        <taxon>Thalassiosirales</taxon>
        <taxon>Thalassiosiraceae</taxon>
        <taxon>Thalassiosira</taxon>
    </lineage>
</organism>
<protein>
    <submittedName>
        <fullName evidence="3">Uncharacterized protein</fullName>
    </submittedName>
</protein>
<dbReference type="InterPro" id="IPR006597">
    <property type="entry name" value="Sel1-like"/>
</dbReference>
<sequence>KRGMGDTCPFCRTPTPDGDAATLALVQKRVDARDPDATTYLASAYYYGNKGLQRDIPRAIELWSEAASLGDLDANFMLGCRYCDGEGVEQNVARSAQHWQHAAIQGHPESRYLLGVHEYDNGNHQLAVRHWMISAKLGCEISLKKIKDMFMKGHATKAQYAEALRGYQNALEETKSPQREETNARRHVIMASRRALVSQSHELIAALRKRPDLDCAETACPARLTARSAQRHRCPSSSSTHCPPRAWNGAPHRTSCPALREDGAAAKSQSGEGEPPPADSTVHGGGLRLASHTRPIPVISIARFWIASSLRELFQRHIAIASSKNNPCALLSQEAYFESRPVSNLHFHFISRWREGQKGLHLLKQESEVLGKENRRDGSIFWQLSFVFLCGSVHCAPRESLVVQFRRISLSVQTGPLRKGNVQGKRGAGCARSATFASRVHWRPTSTRYRGGTGESTEITVLIPKYGRHLQYYGRFIDDATGAWNDLDDPEAFDRFCEDVNDFGILRWEVEERCNQIDFLDLTIWINKENRIMTKTFRKPQNIYQYIPKQSAHPQGLAVQSYLVA</sequence>
<accession>K0RXM2</accession>
<dbReference type="InterPro" id="IPR050767">
    <property type="entry name" value="Sel1_AlgK"/>
</dbReference>
<name>K0RXM2_THAOC</name>
<dbReference type="PANTHER" id="PTHR11102">
    <property type="entry name" value="SEL-1-LIKE PROTEIN"/>
    <property type="match status" value="1"/>
</dbReference>